<dbReference type="Proteomes" id="UP001165205">
    <property type="component" value="Unassembled WGS sequence"/>
</dbReference>
<evidence type="ECO:0000256" key="1">
    <source>
        <dbReference type="SAM" id="MobiDB-lite"/>
    </source>
</evidence>
<comment type="caution">
    <text evidence="2">The sequence shown here is derived from an EMBL/GenBank/DDBJ whole genome shotgun (WGS) entry which is preliminary data.</text>
</comment>
<evidence type="ECO:0000313" key="2">
    <source>
        <dbReference type="EMBL" id="GMG39067.1"/>
    </source>
</evidence>
<name>A0AAN4Z1P0_ASPOZ</name>
<dbReference type="EMBL" id="BSYA01000398">
    <property type="protein sequence ID" value="GMG39067.1"/>
    <property type="molecule type" value="Genomic_DNA"/>
</dbReference>
<accession>A0AAN4Z1P0</accession>
<dbReference type="AlphaFoldDB" id="A0AAN4Z1P0"/>
<feature type="region of interest" description="Disordered" evidence="1">
    <location>
        <begin position="1"/>
        <end position="37"/>
    </location>
</feature>
<reference evidence="2" key="1">
    <citation type="submission" date="2023-04" db="EMBL/GenBank/DDBJ databases">
        <title>Aspergillus oryzae NBRC 4228.</title>
        <authorList>
            <person name="Ichikawa N."/>
            <person name="Sato H."/>
            <person name="Tonouchi N."/>
        </authorList>
    </citation>
    <scope>NUCLEOTIDE SEQUENCE</scope>
    <source>
        <strain evidence="2">NBRC 4228</strain>
    </source>
</reference>
<evidence type="ECO:0000313" key="3">
    <source>
        <dbReference type="Proteomes" id="UP001165205"/>
    </source>
</evidence>
<proteinExistence type="predicted"/>
<feature type="compositionally biased region" description="Polar residues" evidence="1">
    <location>
        <begin position="7"/>
        <end position="23"/>
    </location>
</feature>
<gene>
    <name evidence="2" type="ORF">Aory04_001360200</name>
</gene>
<sequence>MSEYWKQKQSGTDQSSQPQSQKVAVSRGSHPGSETQSALLILFPSDSHFPSSEAPLAQSLIAKSDMSSNSDITLLITTETRAIRFPSMPNIRFLGYREGFLPIEVAPTEMPLRGRYSAG</sequence>
<protein>
    <submittedName>
        <fullName evidence="2">Unnamed protein product</fullName>
    </submittedName>
</protein>
<organism evidence="2 3">
    <name type="scientific">Aspergillus oryzae</name>
    <name type="common">Yellow koji mold</name>
    <dbReference type="NCBI Taxonomy" id="5062"/>
    <lineage>
        <taxon>Eukaryota</taxon>
        <taxon>Fungi</taxon>
        <taxon>Dikarya</taxon>
        <taxon>Ascomycota</taxon>
        <taxon>Pezizomycotina</taxon>
        <taxon>Eurotiomycetes</taxon>
        <taxon>Eurotiomycetidae</taxon>
        <taxon>Eurotiales</taxon>
        <taxon>Aspergillaceae</taxon>
        <taxon>Aspergillus</taxon>
        <taxon>Aspergillus subgen. Circumdati</taxon>
    </lineage>
</organism>